<feature type="transmembrane region" description="Helical" evidence="2">
    <location>
        <begin position="398"/>
        <end position="418"/>
    </location>
</feature>
<keyword evidence="2" id="KW-1133">Transmembrane helix</keyword>
<proteinExistence type="predicted"/>
<evidence type="ECO:0000256" key="1">
    <source>
        <dbReference type="SAM" id="MobiDB-lite"/>
    </source>
</evidence>
<keyword evidence="4" id="KW-1185">Reference proteome</keyword>
<organism evidence="3 4">
    <name type="scientific">Symbiodinium necroappetens</name>
    <dbReference type="NCBI Taxonomy" id="1628268"/>
    <lineage>
        <taxon>Eukaryota</taxon>
        <taxon>Sar</taxon>
        <taxon>Alveolata</taxon>
        <taxon>Dinophyceae</taxon>
        <taxon>Suessiales</taxon>
        <taxon>Symbiodiniaceae</taxon>
        <taxon>Symbiodinium</taxon>
    </lineage>
</organism>
<evidence type="ECO:0000313" key="3">
    <source>
        <dbReference type="EMBL" id="CAE7289969.1"/>
    </source>
</evidence>
<evidence type="ECO:0000256" key="2">
    <source>
        <dbReference type="SAM" id="Phobius"/>
    </source>
</evidence>
<keyword evidence="2" id="KW-0812">Transmembrane</keyword>
<feature type="region of interest" description="Disordered" evidence="1">
    <location>
        <begin position="257"/>
        <end position="313"/>
    </location>
</feature>
<accession>A0A812N5L9</accession>
<feature type="compositionally biased region" description="Basic residues" evidence="1">
    <location>
        <begin position="274"/>
        <end position="296"/>
    </location>
</feature>
<feature type="region of interest" description="Disordered" evidence="1">
    <location>
        <begin position="215"/>
        <end position="244"/>
    </location>
</feature>
<dbReference type="EMBL" id="CAJNJA010012168">
    <property type="protein sequence ID" value="CAE7289969.1"/>
    <property type="molecule type" value="Genomic_DNA"/>
</dbReference>
<dbReference type="AlphaFoldDB" id="A0A812N5L9"/>
<name>A0A812N5L9_9DINO</name>
<reference evidence="3" key="1">
    <citation type="submission" date="2021-02" db="EMBL/GenBank/DDBJ databases">
        <authorList>
            <person name="Dougan E. K."/>
            <person name="Rhodes N."/>
            <person name="Thang M."/>
            <person name="Chan C."/>
        </authorList>
    </citation>
    <scope>NUCLEOTIDE SEQUENCE</scope>
</reference>
<evidence type="ECO:0000313" key="4">
    <source>
        <dbReference type="Proteomes" id="UP000601435"/>
    </source>
</evidence>
<feature type="compositionally biased region" description="Basic and acidic residues" evidence="1">
    <location>
        <begin position="262"/>
        <end position="273"/>
    </location>
</feature>
<dbReference type="Proteomes" id="UP000601435">
    <property type="component" value="Unassembled WGS sequence"/>
</dbReference>
<gene>
    <name evidence="3" type="ORF">SNEC2469_LOCUS7104</name>
</gene>
<comment type="caution">
    <text evidence="3">The sequence shown here is derived from an EMBL/GenBank/DDBJ whole genome shotgun (WGS) entry which is preliminary data.</text>
</comment>
<protein>
    <submittedName>
        <fullName evidence="3">Uncharacterized protein</fullName>
    </submittedName>
</protein>
<keyword evidence="2" id="KW-0472">Membrane</keyword>
<sequence length="454" mass="50505">MLCKMIKVRIVIQTTLEQGRILEANALLKECAEHSRFVKTCFPMAAFGSQRQILIGIGCLFVAMLWGDDRLLVKGLKHMAGRFRSLGNQVMDGFKGKSLIEATDITLLRHRRTMQQLLGLDFCRFLNGLAKELLMQDLDDVFMRSTRDGDVVLHGNASLTFEVEQYYVTRPLPATAPPAVTAAPAAPAATAVGGGEERVRCYFFRGLWVTGKTSEPADASFPTTSTRSLKAEPPKEDESDPAKSFMMRTAVRSLDEAFAGKATEEKNAKDSKDKKKKKDSKDNKKKKDSKKKKKKGSSSSSSSEKDESSSLESEDVDDSAALFGLTKKDMQKNEEIFKIDDLPSRMMGFVLSQVTEMVSATDVYECGGELDPRLSLVLGFGQGAGFYRSRGYESGLQFFVFVAGLQTLCFVWVCFLANHRNLGNVISDFYPSLYHMYNTSRLVLFSVTVVIDFR</sequence>